<keyword evidence="1" id="KW-0472">Membrane</keyword>
<dbReference type="Gene3D" id="1.20.1250.20">
    <property type="entry name" value="MFS general substrate transporter like domains"/>
    <property type="match status" value="1"/>
</dbReference>
<accession>A0A161MJD8</accession>
<reference evidence="2" key="1">
    <citation type="submission" date="2016-04" db="EMBL/GenBank/DDBJ databases">
        <authorList>
            <person name="Calderon-Fernandez G.M.Sr."/>
        </authorList>
    </citation>
    <scope>NUCLEOTIDE SEQUENCE</scope>
    <source>
        <strain evidence="2">Int1</strain>
        <tissue evidence="2">Integument</tissue>
    </source>
</reference>
<evidence type="ECO:0000313" key="2">
    <source>
        <dbReference type="EMBL" id="JAR97807.1"/>
    </source>
</evidence>
<dbReference type="EMBL" id="GEMB01005514">
    <property type="protein sequence ID" value="JAR97807.1"/>
    <property type="molecule type" value="Transcribed_RNA"/>
</dbReference>
<keyword evidence="1" id="KW-0812">Transmembrane</keyword>
<feature type="transmembrane region" description="Helical" evidence="1">
    <location>
        <begin position="12"/>
        <end position="29"/>
    </location>
</feature>
<dbReference type="InterPro" id="IPR036259">
    <property type="entry name" value="MFS_trans_sf"/>
</dbReference>
<keyword evidence="1" id="KW-1133">Transmembrane helix</keyword>
<dbReference type="AlphaFoldDB" id="A0A161MJD8"/>
<name>A0A161MJD8_TRIIF</name>
<proteinExistence type="predicted"/>
<protein>
    <submittedName>
        <fullName evidence="2">Facilitated trehalose transporter tret1-like protein</fullName>
    </submittedName>
</protein>
<reference evidence="2" key="2">
    <citation type="journal article" date="2017" name="J. Med. Entomol.">
        <title>Transcriptome Analysis of the Triatoma infestans (Hemiptera: Reduviidae) Integument.</title>
        <authorList>
            <person name="Calderon-Fernandez G.M."/>
            <person name="Moriconi D.E."/>
            <person name="Dulbecco A.B."/>
            <person name="Juarez M.P."/>
        </authorList>
    </citation>
    <scope>NUCLEOTIDE SEQUENCE</scope>
    <source>
        <strain evidence="2">Int1</strain>
        <tissue evidence="2">Integument</tissue>
    </source>
</reference>
<sequence>MKDNFGMYTNYVIFALISLTGAIIFWMIISETAGKSLGQVQKTLFSAN</sequence>
<organism evidence="2">
    <name type="scientific">Triatoma infestans</name>
    <name type="common">Assassin bug</name>
    <dbReference type="NCBI Taxonomy" id="30076"/>
    <lineage>
        <taxon>Eukaryota</taxon>
        <taxon>Metazoa</taxon>
        <taxon>Ecdysozoa</taxon>
        <taxon>Arthropoda</taxon>
        <taxon>Hexapoda</taxon>
        <taxon>Insecta</taxon>
        <taxon>Pterygota</taxon>
        <taxon>Neoptera</taxon>
        <taxon>Paraneoptera</taxon>
        <taxon>Hemiptera</taxon>
        <taxon>Heteroptera</taxon>
        <taxon>Panheteroptera</taxon>
        <taxon>Cimicomorpha</taxon>
        <taxon>Reduviidae</taxon>
        <taxon>Triatominae</taxon>
        <taxon>Triatoma</taxon>
    </lineage>
</organism>
<evidence type="ECO:0000256" key="1">
    <source>
        <dbReference type="SAM" id="Phobius"/>
    </source>
</evidence>